<dbReference type="GO" id="GO:0006203">
    <property type="term" value="P:dGTP catabolic process"/>
    <property type="evidence" value="ECO:0007669"/>
    <property type="project" value="TreeGrafter"/>
</dbReference>
<name>A0A0S4LFJ5_9BACT</name>
<keyword evidence="2" id="KW-1185">Reference proteome</keyword>
<dbReference type="GO" id="GO:0008832">
    <property type="term" value="F:dGTPase activity"/>
    <property type="evidence" value="ECO:0007669"/>
    <property type="project" value="TreeGrafter"/>
</dbReference>
<organism evidence="1 2">
    <name type="scientific">Candidatus Nitrospira nitrificans</name>
    <dbReference type="NCBI Taxonomy" id="1742973"/>
    <lineage>
        <taxon>Bacteria</taxon>
        <taxon>Pseudomonadati</taxon>
        <taxon>Nitrospirota</taxon>
        <taxon>Nitrospiria</taxon>
        <taxon>Nitrospirales</taxon>
        <taxon>Nitrospiraceae</taxon>
        <taxon>Nitrospira</taxon>
    </lineage>
</organism>
<reference evidence="2" key="1">
    <citation type="submission" date="2015-10" db="EMBL/GenBank/DDBJ databases">
        <authorList>
            <person name="Luecker S."/>
            <person name="Luecker S."/>
        </authorList>
    </citation>
    <scope>NUCLEOTIDE SEQUENCE [LARGE SCALE GENOMIC DNA]</scope>
</reference>
<gene>
    <name evidence="1" type="ORF">COMA2_180092</name>
</gene>
<dbReference type="PANTHER" id="PTHR11373:SF4">
    <property type="entry name" value="DEOXYNUCLEOSIDE TRIPHOSPHATE TRIPHOSPHOHYDROLASE SAMHD1"/>
    <property type="match status" value="1"/>
</dbReference>
<dbReference type="Proteomes" id="UP000198736">
    <property type="component" value="Unassembled WGS sequence"/>
</dbReference>
<dbReference type="EMBL" id="CZPZ01000010">
    <property type="protein sequence ID" value="CUS34742.1"/>
    <property type="molecule type" value="Genomic_DNA"/>
</dbReference>
<dbReference type="AlphaFoldDB" id="A0A0S4LFJ5"/>
<dbReference type="PANTHER" id="PTHR11373">
    <property type="entry name" value="DEOXYNUCLEOSIDE TRIPHOSPHATE TRIPHOSPHOHYDROLASE"/>
    <property type="match status" value="1"/>
</dbReference>
<protein>
    <submittedName>
        <fullName evidence="1">HD domain protein</fullName>
    </submittedName>
</protein>
<sequence length="130" mass="15067">MLSDYDFTRHTIQDPIHGGITFGRIERTLIDHRLFQRLHGLRQNSLLYLIFPSANHTRFDHSVGVMHLAGKFLDAVLSNQRKICKAGSGRQTFQGPYRLDDHGITETFRVLGDDQYFRLLLRMAALFHDI</sequence>
<evidence type="ECO:0000313" key="2">
    <source>
        <dbReference type="Proteomes" id="UP000198736"/>
    </source>
</evidence>
<dbReference type="Gene3D" id="1.10.3210.10">
    <property type="entry name" value="Hypothetical protein af1432"/>
    <property type="match status" value="1"/>
</dbReference>
<dbReference type="STRING" id="1742973.COMA2_180092"/>
<evidence type="ECO:0000313" key="1">
    <source>
        <dbReference type="EMBL" id="CUS34742.1"/>
    </source>
</evidence>
<accession>A0A0S4LFJ5</accession>
<dbReference type="InterPro" id="IPR050135">
    <property type="entry name" value="dGTPase-like"/>
</dbReference>
<dbReference type="SUPFAM" id="SSF109604">
    <property type="entry name" value="HD-domain/PDEase-like"/>
    <property type="match status" value="1"/>
</dbReference>
<proteinExistence type="predicted"/>